<sequence length="91" mass="10378">MSAGQERESFLPDPLFTKEGRSLYPLRAVAAHLDRSHVTLLETILKANLTAIKPGIEWFVCLDELIAYREQPGKTRRPGRHRANYKDSQSN</sequence>
<proteinExistence type="predicted"/>
<reference evidence="2 3" key="1">
    <citation type="journal article" date="2016" name="Nat. Commun.">
        <title>Thousands of microbial genomes shed light on interconnected biogeochemical processes in an aquifer system.</title>
        <authorList>
            <person name="Anantharaman K."/>
            <person name="Brown C.T."/>
            <person name="Hug L.A."/>
            <person name="Sharon I."/>
            <person name="Castelle C.J."/>
            <person name="Probst A.J."/>
            <person name="Thomas B.C."/>
            <person name="Singh A."/>
            <person name="Wilkins M.J."/>
            <person name="Karaoz U."/>
            <person name="Brodie E.L."/>
            <person name="Williams K.H."/>
            <person name="Hubbard S.S."/>
            <person name="Banfield J.F."/>
        </authorList>
    </citation>
    <scope>NUCLEOTIDE SEQUENCE [LARGE SCALE GENOMIC DNA]</scope>
</reference>
<feature type="compositionally biased region" description="Basic residues" evidence="1">
    <location>
        <begin position="74"/>
        <end position="83"/>
    </location>
</feature>
<dbReference type="AlphaFoldDB" id="A0A1F5G3J6"/>
<name>A0A1F5G3J6_9BACT</name>
<evidence type="ECO:0000313" key="2">
    <source>
        <dbReference type="EMBL" id="OGD86441.1"/>
    </source>
</evidence>
<comment type="caution">
    <text evidence="2">The sequence shown here is derived from an EMBL/GenBank/DDBJ whole genome shotgun (WGS) entry which is preliminary data.</text>
</comment>
<evidence type="ECO:0008006" key="4">
    <source>
        <dbReference type="Google" id="ProtNLM"/>
    </source>
</evidence>
<protein>
    <recommendedName>
        <fullName evidence="4">KilA-N DNA-binding domain-containing protein</fullName>
    </recommendedName>
</protein>
<accession>A0A1F5G3J6</accession>
<dbReference type="STRING" id="1797711.A2870_01045"/>
<gene>
    <name evidence="2" type="ORF">A2870_01045</name>
</gene>
<evidence type="ECO:0000313" key="3">
    <source>
        <dbReference type="Proteomes" id="UP000179102"/>
    </source>
</evidence>
<organism evidence="2 3">
    <name type="scientific">Candidatus Curtissbacteria bacterium RIFCSPHIGHO2_01_FULL_41_11</name>
    <dbReference type="NCBI Taxonomy" id="1797711"/>
    <lineage>
        <taxon>Bacteria</taxon>
        <taxon>Candidatus Curtissiibacteriota</taxon>
    </lineage>
</organism>
<dbReference type="Proteomes" id="UP000179102">
    <property type="component" value="Unassembled WGS sequence"/>
</dbReference>
<dbReference type="EMBL" id="MFAZ01000043">
    <property type="protein sequence ID" value="OGD86441.1"/>
    <property type="molecule type" value="Genomic_DNA"/>
</dbReference>
<evidence type="ECO:0000256" key="1">
    <source>
        <dbReference type="SAM" id="MobiDB-lite"/>
    </source>
</evidence>
<feature type="region of interest" description="Disordered" evidence="1">
    <location>
        <begin position="71"/>
        <end position="91"/>
    </location>
</feature>